<dbReference type="CDD" id="cd03411">
    <property type="entry name" value="Ferrochelatase_N"/>
    <property type="match status" value="1"/>
</dbReference>
<dbReference type="PANTHER" id="PTHR11108:SF1">
    <property type="entry name" value="FERROCHELATASE, MITOCHONDRIAL"/>
    <property type="match status" value="1"/>
</dbReference>
<dbReference type="AlphaFoldDB" id="A0A2I0QZ88"/>
<keyword evidence="2 7" id="KW-0408">Iron</keyword>
<evidence type="ECO:0000256" key="7">
    <source>
        <dbReference type="HAMAP-Rule" id="MF_00323"/>
    </source>
</evidence>
<protein>
    <recommendedName>
        <fullName evidence="7">Ferrochelatase</fullName>
        <ecNumber evidence="7">4.98.1.1</ecNumber>
    </recommendedName>
    <alternativeName>
        <fullName evidence="7">Heme synthase</fullName>
    </alternativeName>
    <alternativeName>
        <fullName evidence="7">Protoheme ferro-lyase</fullName>
    </alternativeName>
</protein>
<comment type="catalytic activity">
    <reaction evidence="7">
        <text>heme b + 2 H(+) = protoporphyrin IX + Fe(2+)</text>
        <dbReference type="Rhea" id="RHEA:22584"/>
        <dbReference type="ChEBI" id="CHEBI:15378"/>
        <dbReference type="ChEBI" id="CHEBI:29033"/>
        <dbReference type="ChEBI" id="CHEBI:57306"/>
        <dbReference type="ChEBI" id="CHEBI:60344"/>
        <dbReference type="EC" id="4.98.1.1"/>
    </reaction>
</comment>
<reference evidence="9 10" key="1">
    <citation type="submission" date="2017-12" db="EMBL/GenBank/DDBJ databases">
        <title>The draft genome sequence of Brumimicrobium saltpan LHR20.</title>
        <authorList>
            <person name="Do Z.-J."/>
            <person name="Luo H.-R."/>
        </authorList>
    </citation>
    <scope>NUCLEOTIDE SEQUENCE [LARGE SCALE GENOMIC DNA]</scope>
    <source>
        <strain evidence="9 10">LHR20</strain>
    </source>
</reference>
<evidence type="ECO:0000313" key="9">
    <source>
        <dbReference type="EMBL" id="PKR79627.1"/>
    </source>
</evidence>
<dbReference type="UniPathway" id="UPA00252">
    <property type="reaction ID" value="UER00325"/>
</dbReference>
<feature type="binding site" evidence="7">
    <location>
        <position position="301"/>
    </location>
    <ligand>
        <name>Fe(2+)</name>
        <dbReference type="ChEBI" id="CHEBI:29033"/>
    </ligand>
</feature>
<evidence type="ECO:0000256" key="2">
    <source>
        <dbReference type="ARBA" id="ARBA00023004"/>
    </source>
</evidence>
<dbReference type="Pfam" id="PF00762">
    <property type="entry name" value="Ferrochelatase"/>
    <property type="match status" value="1"/>
</dbReference>
<sequence>MEQKRKKRTGVLLIQLGTPDSPTKSDVKTYLNEFLNDPRVIDYPYLKRKLLVNGIIIPFRVKESAKIYKELWDLSGGVSPLLKYTESKTKLLQERFDKTEEDVTVHMAMRYRKPSMESVLEEMRKENYDKIIIFPLFPHHASATTGTAIEKAVKIISKWWVMPEISTVNDFYDHEAYIDAMVERTKEFDISSYDRIMFSYHGLPDQHVDKVYDDGLCTDQPCETEINQKNKLCYKAQVYATTRALADKLGLKESDYTVAFQSRLDKNWLEPFSDKVIEKWAKEGAKRVLAFSPAFVADCLETLVEIGVEYDEDFRALGGEKVQLVPSTNDHPRFIDCLEDLVRERL</sequence>
<dbReference type="EC" id="4.98.1.1" evidence="7"/>
<gene>
    <name evidence="7" type="primary">hemH</name>
    <name evidence="9" type="ORF">CW751_14135</name>
</gene>
<dbReference type="GO" id="GO:0005737">
    <property type="term" value="C:cytoplasm"/>
    <property type="evidence" value="ECO:0007669"/>
    <property type="project" value="UniProtKB-SubCell"/>
</dbReference>
<keyword evidence="7" id="KW-0479">Metal-binding</keyword>
<evidence type="ECO:0000256" key="5">
    <source>
        <dbReference type="ARBA" id="ARBA00023244"/>
    </source>
</evidence>
<dbReference type="Proteomes" id="UP000236654">
    <property type="component" value="Unassembled WGS sequence"/>
</dbReference>
<comment type="pathway">
    <text evidence="7">Porphyrin-containing compound metabolism; protoheme biosynthesis; protoheme from protoporphyrin-IX: step 1/1.</text>
</comment>
<dbReference type="SUPFAM" id="SSF53800">
    <property type="entry name" value="Chelatase"/>
    <property type="match status" value="1"/>
</dbReference>
<keyword evidence="5 7" id="KW-0627">Porphyrin biosynthesis</keyword>
<dbReference type="GO" id="GO:0004325">
    <property type="term" value="F:ferrochelatase activity"/>
    <property type="evidence" value="ECO:0007669"/>
    <property type="project" value="UniProtKB-UniRule"/>
</dbReference>
<dbReference type="NCBIfam" id="TIGR00109">
    <property type="entry name" value="hemH"/>
    <property type="match status" value="1"/>
</dbReference>
<evidence type="ECO:0000256" key="8">
    <source>
        <dbReference type="RuleBase" id="RU004185"/>
    </source>
</evidence>
<evidence type="ECO:0000256" key="1">
    <source>
        <dbReference type="ARBA" id="ARBA00007718"/>
    </source>
</evidence>
<feature type="binding site" evidence="7">
    <location>
        <position position="201"/>
    </location>
    <ligand>
        <name>Fe(2+)</name>
        <dbReference type="ChEBI" id="CHEBI:29033"/>
    </ligand>
</feature>
<dbReference type="RefSeq" id="WP_101335678.1">
    <property type="nucleotide sequence ID" value="NZ_PJNI01000022.1"/>
</dbReference>
<dbReference type="GO" id="GO:0046872">
    <property type="term" value="F:metal ion binding"/>
    <property type="evidence" value="ECO:0007669"/>
    <property type="project" value="UniProtKB-KW"/>
</dbReference>
<dbReference type="InterPro" id="IPR033659">
    <property type="entry name" value="Ferrochelatase_N"/>
</dbReference>
<dbReference type="OrthoDB" id="9809741at2"/>
<comment type="function">
    <text evidence="7">Catalyzes the ferrous insertion into protoporphyrin IX.</text>
</comment>
<dbReference type="InterPro" id="IPR001015">
    <property type="entry name" value="Ferrochelatase"/>
</dbReference>
<dbReference type="GO" id="GO:0006783">
    <property type="term" value="P:heme biosynthetic process"/>
    <property type="evidence" value="ECO:0007669"/>
    <property type="project" value="UniProtKB-UniRule"/>
</dbReference>
<dbReference type="EMBL" id="PJNI01000022">
    <property type="protein sequence ID" value="PKR79627.1"/>
    <property type="molecule type" value="Genomic_DNA"/>
</dbReference>
<dbReference type="PANTHER" id="PTHR11108">
    <property type="entry name" value="FERROCHELATASE"/>
    <property type="match status" value="1"/>
</dbReference>
<accession>A0A2I0QZ88</accession>
<evidence type="ECO:0000256" key="3">
    <source>
        <dbReference type="ARBA" id="ARBA00023133"/>
    </source>
</evidence>
<name>A0A2I0QZ88_9FLAO</name>
<comment type="catalytic activity">
    <reaction evidence="6">
        <text>Fe-coproporphyrin III + 2 H(+) = coproporphyrin III + Fe(2+)</text>
        <dbReference type="Rhea" id="RHEA:49572"/>
        <dbReference type="ChEBI" id="CHEBI:15378"/>
        <dbReference type="ChEBI" id="CHEBI:29033"/>
        <dbReference type="ChEBI" id="CHEBI:68438"/>
        <dbReference type="ChEBI" id="CHEBI:131725"/>
        <dbReference type="EC" id="4.99.1.9"/>
    </reaction>
    <physiologicalReaction direction="right-to-left" evidence="6">
        <dbReference type="Rhea" id="RHEA:49574"/>
    </physiologicalReaction>
</comment>
<keyword evidence="10" id="KW-1185">Reference proteome</keyword>
<comment type="caution">
    <text evidence="9">The sequence shown here is derived from an EMBL/GenBank/DDBJ whole genome shotgun (WGS) entry which is preliminary data.</text>
</comment>
<organism evidence="9 10">
    <name type="scientific">Brumimicrobium salinarum</name>
    <dbReference type="NCBI Taxonomy" id="2058658"/>
    <lineage>
        <taxon>Bacteria</taxon>
        <taxon>Pseudomonadati</taxon>
        <taxon>Bacteroidota</taxon>
        <taxon>Flavobacteriia</taxon>
        <taxon>Flavobacteriales</taxon>
        <taxon>Crocinitomicaceae</taxon>
        <taxon>Brumimicrobium</taxon>
    </lineage>
</organism>
<evidence type="ECO:0000313" key="10">
    <source>
        <dbReference type="Proteomes" id="UP000236654"/>
    </source>
</evidence>
<dbReference type="HAMAP" id="MF_00323">
    <property type="entry name" value="Ferrochelatase"/>
    <property type="match status" value="1"/>
</dbReference>
<keyword evidence="4 7" id="KW-0456">Lyase</keyword>
<proteinExistence type="inferred from homology"/>
<comment type="similarity">
    <text evidence="1 7 8">Belongs to the ferrochelatase family.</text>
</comment>
<dbReference type="InterPro" id="IPR033644">
    <property type="entry name" value="Ferrochelatase_C"/>
</dbReference>
<evidence type="ECO:0000256" key="6">
    <source>
        <dbReference type="ARBA" id="ARBA00024536"/>
    </source>
</evidence>
<keyword evidence="3 7" id="KW-0350">Heme biosynthesis</keyword>
<dbReference type="Gene3D" id="3.40.50.1400">
    <property type="match status" value="2"/>
</dbReference>
<dbReference type="CDD" id="cd00419">
    <property type="entry name" value="Ferrochelatase_C"/>
    <property type="match status" value="1"/>
</dbReference>
<evidence type="ECO:0000256" key="4">
    <source>
        <dbReference type="ARBA" id="ARBA00023239"/>
    </source>
</evidence>
<keyword evidence="7" id="KW-0963">Cytoplasm</keyword>
<comment type="subcellular location">
    <subcellularLocation>
        <location evidence="7">Cytoplasm</location>
    </subcellularLocation>
</comment>